<feature type="domain" description="HU" evidence="3">
    <location>
        <begin position="1"/>
        <end position="127"/>
    </location>
</feature>
<evidence type="ECO:0000256" key="2">
    <source>
        <dbReference type="SAM" id="MobiDB-lite"/>
    </source>
</evidence>
<proteinExistence type="predicted"/>
<accession>A0A9D2BF29</accession>
<keyword evidence="1" id="KW-0238">DNA-binding</keyword>
<dbReference type="InterPro" id="IPR041607">
    <property type="entry name" value="HU-HIG"/>
</dbReference>
<dbReference type="EMBL" id="DXEL01000014">
    <property type="protein sequence ID" value="HIX73708.1"/>
    <property type="molecule type" value="Genomic_DNA"/>
</dbReference>
<name>A0A9D2BF29_9BACT</name>
<reference evidence="4" key="1">
    <citation type="journal article" date="2021" name="PeerJ">
        <title>Extensive microbial diversity within the chicken gut microbiome revealed by metagenomics and culture.</title>
        <authorList>
            <person name="Gilroy R."/>
            <person name="Ravi A."/>
            <person name="Getino M."/>
            <person name="Pursley I."/>
            <person name="Horton D.L."/>
            <person name="Alikhan N.F."/>
            <person name="Baker D."/>
            <person name="Gharbi K."/>
            <person name="Hall N."/>
            <person name="Watson M."/>
            <person name="Adriaenssens E.M."/>
            <person name="Foster-Nyarko E."/>
            <person name="Jarju S."/>
            <person name="Secka A."/>
            <person name="Antonio M."/>
            <person name="Oren A."/>
            <person name="Chaudhuri R.R."/>
            <person name="La Ragione R."/>
            <person name="Hildebrand F."/>
            <person name="Pallen M.J."/>
        </authorList>
    </citation>
    <scope>NUCLEOTIDE SEQUENCE</scope>
    <source>
        <strain evidence="4">ChiGjej6B6-14162</strain>
    </source>
</reference>
<evidence type="ECO:0000313" key="5">
    <source>
        <dbReference type="Proteomes" id="UP000886740"/>
    </source>
</evidence>
<organism evidence="4 5">
    <name type="scientific">Candidatus Parabacteroides intestinipullorum</name>
    <dbReference type="NCBI Taxonomy" id="2838723"/>
    <lineage>
        <taxon>Bacteria</taxon>
        <taxon>Pseudomonadati</taxon>
        <taxon>Bacteroidota</taxon>
        <taxon>Bacteroidia</taxon>
        <taxon>Bacteroidales</taxon>
        <taxon>Tannerellaceae</taxon>
        <taxon>Parabacteroides</taxon>
    </lineage>
</organism>
<dbReference type="Proteomes" id="UP000886740">
    <property type="component" value="Unassembled WGS sequence"/>
</dbReference>
<evidence type="ECO:0000259" key="3">
    <source>
        <dbReference type="Pfam" id="PF18291"/>
    </source>
</evidence>
<gene>
    <name evidence="4" type="ORF">H9977_01435</name>
</gene>
<dbReference type="GO" id="GO:0003677">
    <property type="term" value="F:DNA binding"/>
    <property type="evidence" value="ECO:0007669"/>
    <property type="project" value="UniProtKB-KW"/>
</dbReference>
<dbReference type="InterPro" id="IPR010992">
    <property type="entry name" value="IHF-like_DNA-bd_dom_sf"/>
</dbReference>
<dbReference type="SUPFAM" id="SSF47729">
    <property type="entry name" value="IHF-like DNA-binding proteins"/>
    <property type="match status" value="1"/>
</dbReference>
<protein>
    <recommendedName>
        <fullName evidence="3">HU domain-containing protein</fullName>
    </recommendedName>
</protein>
<dbReference type="Pfam" id="PF18291">
    <property type="entry name" value="HU-HIG"/>
    <property type="match status" value="1"/>
</dbReference>
<dbReference type="AlphaFoldDB" id="A0A9D2BF29"/>
<evidence type="ECO:0000256" key="1">
    <source>
        <dbReference type="ARBA" id="ARBA00023125"/>
    </source>
</evidence>
<sequence length="161" mass="17546">MAIKYKLVQKSTNPRDPDAPKNWYAVPQSEAALEGKAMTKEATRGSTVAPIEMEAALDLLADFVPGQLHQGHTVVVPGLGRFRVTFKSRGSETVEGFNPTEMIYDARVVFVADKAFRERILQGITFEDGGVLEDGVSYQTRADYQRAKNPDAGEEGTPGGV</sequence>
<comment type="caution">
    <text evidence="4">The sequence shown here is derived from an EMBL/GenBank/DDBJ whole genome shotgun (WGS) entry which is preliminary data.</text>
</comment>
<reference evidence="4" key="2">
    <citation type="submission" date="2021-04" db="EMBL/GenBank/DDBJ databases">
        <authorList>
            <person name="Gilroy R."/>
        </authorList>
    </citation>
    <scope>NUCLEOTIDE SEQUENCE</scope>
    <source>
        <strain evidence="4">ChiGjej6B6-14162</strain>
    </source>
</reference>
<evidence type="ECO:0000313" key="4">
    <source>
        <dbReference type="EMBL" id="HIX73708.1"/>
    </source>
</evidence>
<feature type="region of interest" description="Disordered" evidence="2">
    <location>
        <begin position="142"/>
        <end position="161"/>
    </location>
</feature>